<dbReference type="AlphaFoldDB" id="A0ABD0Z7C3"/>
<feature type="compositionally biased region" description="Acidic residues" evidence="1">
    <location>
        <begin position="135"/>
        <end position="148"/>
    </location>
</feature>
<evidence type="ECO:0000256" key="1">
    <source>
        <dbReference type="SAM" id="MobiDB-lite"/>
    </source>
</evidence>
<feature type="region of interest" description="Disordered" evidence="1">
    <location>
        <begin position="86"/>
        <end position="153"/>
    </location>
</feature>
<evidence type="ECO:0000313" key="3">
    <source>
        <dbReference type="Proteomes" id="UP001558652"/>
    </source>
</evidence>
<evidence type="ECO:0000313" key="2">
    <source>
        <dbReference type="EMBL" id="KAL1138148.1"/>
    </source>
</evidence>
<proteinExistence type="predicted"/>
<name>A0ABD0Z7C3_9HEMI</name>
<reference evidence="2 3" key="1">
    <citation type="submission" date="2024-07" db="EMBL/GenBank/DDBJ databases">
        <title>Chromosome-level genome assembly of the water stick insect Ranatra chinensis (Heteroptera: Nepidae).</title>
        <authorList>
            <person name="Liu X."/>
        </authorList>
    </citation>
    <scope>NUCLEOTIDE SEQUENCE [LARGE SCALE GENOMIC DNA]</scope>
    <source>
        <strain evidence="2">Cailab_2021Rc</strain>
        <tissue evidence="2">Muscle</tissue>
    </source>
</reference>
<accession>A0ABD0Z7C3</accession>
<dbReference type="Proteomes" id="UP001558652">
    <property type="component" value="Unassembled WGS sequence"/>
</dbReference>
<comment type="caution">
    <text evidence="2">The sequence shown here is derived from an EMBL/GenBank/DDBJ whole genome shotgun (WGS) entry which is preliminary data.</text>
</comment>
<protein>
    <submittedName>
        <fullName evidence="2">Uncharacterized protein</fullName>
    </submittedName>
</protein>
<gene>
    <name evidence="2" type="ORF">AAG570_009840</name>
</gene>
<dbReference type="EMBL" id="JBFDAA010000004">
    <property type="protein sequence ID" value="KAL1138148.1"/>
    <property type="molecule type" value="Genomic_DNA"/>
</dbReference>
<sequence>MASRRRNLFYQNKKQETTEIGPEEWDKVGIEKQLVGPAYCSSPLVSTGEGSVEFRSLLFGSLVIVHVLYAKCVMSDALVTAPRAVGPVKKPRASPRKKSSEAPNGGAREDDDRKFVSVVDVNGESGDSPRKWTTDEDEADGDDEAEDDQDRHRVTVIRLNQHDNGAAAPASSDTFSEPEADYIVDFLDKGTDRVCTF</sequence>
<keyword evidence="3" id="KW-1185">Reference proteome</keyword>
<organism evidence="2 3">
    <name type="scientific">Ranatra chinensis</name>
    <dbReference type="NCBI Taxonomy" id="642074"/>
    <lineage>
        <taxon>Eukaryota</taxon>
        <taxon>Metazoa</taxon>
        <taxon>Ecdysozoa</taxon>
        <taxon>Arthropoda</taxon>
        <taxon>Hexapoda</taxon>
        <taxon>Insecta</taxon>
        <taxon>Pterygota</taxon>
        <taxon>Neoptera</taxon>
        <taxon>Paraneoptera</taxon>
        <taxon>Hemiptera</taxon>
        <taxon>Heteroptera</taxon>
        <taxon>Panheteroptera</taxon>
        <taxon>Nepomorpha</taxon>
        <taxon>Nepidae</taxon>
        <taxon>Ranatrinae</taxon>
        <taxon>Ranatra</taxon>
    </lineage>
</organism>